<dbReference type="AlphaFoldDB" id="A0A3E0UD12"/>
<evidence type="ECO:0000313" key="1">
    <source>
        <dbReference type="EMBL" id="REL33985.1"/>
    </source>
</evidence>
<dbReference type="Gene3D" id="1.25.40.10">
    <property type="entry name" value="Tetratricopeptide repeat domain"/>
    <property type="match status" value="1"/>
</dbReference>
<accession>A0A3E0UD12</accession>
<protein>
    <submittedName>
        <fullName evidence="1">ABC transporter permease</fullName>
    </submittedName>
</protein>
<organism evidence="1 2">
    <name type="scientific">Thalassotalea euphylliae</name>
    <dbReference type="NCBI Taxonomy" id="1655234"/>
    <lineage>
        <taxon>Bacteria</taxon>
        <taxon>Pseudomonadati</taxon>
        <taxon>Pseudomonadota</taxon>
        <taxon>Gammaproteobacteria</taxon>
        <taxon>Alteromonadales</taxon>
        <taxon>Colwelliaceae</taxon>
        <taxon>Thalassotalea</taxon>
    </lineage>
</organism>
<dbReference type="OrthoDB" id="8525350at2"/>
<name>A0A3E0UD12_9GAMM</name>
<reference evidence="1 2" key="1">
    <citation type="submission" date="2018-08" db="EMBL/GenBank/DDBJ databases">
        <title>Thalassotalea euphylliae genome.</title>
        <authorList>
            <person name="Summers S."/>
            <person name="Rice S.A."/>
            <person name="Freckelton M.L."/>
            <person name="Nedved B.T."/>
            <person name="Hadfield M.G."/>
        </authorList>
    </citation>
    <scope>NUCLEOTIDE SEQUENCE [LARGE SCALE GENOMIC DNA]</scope>
    <source>
        <strain evidence="1 2">H2</strain>
    </source>
</reference>
<comment type="caution">
    <text evidence="1">The sequence shown here is derived from an EMBL/GenBank/DDBJ whole genome shotgun (WGS) entry which is preliminary data.</text>
</comment>
<gene>
    <name evidence="1" type="ORF">DXX92_00665</name>
</gene>
<dbReference type="Pfam" id="PF14559">
    <property type="entry name" value="TPR_19"/>
    <property type="match status" value="1"/>
</dbReference>
<dbReference type="EMBL" id="QUOV01000001">
    <property type="protein sequence ID" value="REL33985.1"/>
    <property type="molecule type" value="Genomic_DNA"/>
</dbReference>
<sequence>MSLRPFITFLILLLGLVAITQAQSIRDNKTCGINPGKPLRNAYGPFDYTNPSHASKLPLVITAHFTADVRTLKRGTTNRTPHGDIDYTLRAIPNYHPALHAITKLEARDRRALKEWEIFTPSHYSTKCYFERAIYFQPNDATTHMLYAMYLHSIEKDAKSAEQMYERALAKQPNHTELHYNMGLFYISIGDLEKAEYHAKVAYQNKYPLPGLKNKLAKAKTAK</sequence>
<dbReference type="Proteomes" id="UP000256999">
    <property type="component" value="Unassembled WGS sequence"/>
</dbReference>
<dbReference type="InterPro" id="IPR011990">
    <property type="entry name" value="TPR-like_helical_dom_sf"/>
</dbReference>
<evidence type="ECO:0000313" key="2">
    <source>
        <dbReference type="Proteomes" id="UP000256999"/>
    </source>
</evidence>
<dbReference type="SUPFAM" id="SSF48452">
    <property type="entry name" value="TPR-like"/>
    <property type="match status" value="1"/>
</dbReference>
<proteinExistence type="predicted"/>